<name>A0A5N6E658_9EURO</name>
<sequence length="184" mass="20227">MTTLRSLQLQVSLAPGIGPAVAPLRPLRMGLQIFPMALQIVFLRASLHLMEIANRVKFLFHPQRASLLVLTMYLVEMSRPATPLALLPGTLPACPTPQTIVCPMKPLHLRMPLRLRGFPPHLSGARAPMPRLPPSTMGQQMHPFPLKAESALAANSGDSCTWYASGIESCLCFDDTPLYLRHVC</sequence>
<dbReference type="EMBL" id="ML733823">
    <property type="protein sequence ID" value="KAB8212858.1"/>
    <property type="molecule type" value="Genomic_DNA"/>
</dbReference>
<evidence type="ECO:0000313" key="1">
    <source>
        <dbReference type="EMBL" id="KAB8212858.1"/>
    </source>
</evidence>
<gene>
    <name evidence="1" type="ORF">BDV33DRAFT_186019</name>
</gene>
<keyword evidence="2" id="KW-1185">Reference proteome</keyword>
<protein>
    <submittedName>
        <fullName evidence="1">Uncharacterized protein</fullName>
    </submittedName>
</protein>
<dbReference type="AlphaFoldDB" id="A0A5N6E658"/>
<reference evidence="1 2" key="1">
    <citation type="submission" date="2019-04" db="EMBL/GenBank/DDBJ databases">
        <title>Fungal friends and foes A comparative genomics study of 23 Aspergillus species from section Flavi.</title>
        <authorList>
            <consortium name="DOE Joint Genome Institute"/>
            <person name="Kjaerbolling I."/>
            <person name="Vesth T.C."/>
            <person name="Frisvad J.C."/>
            <person name="Nybo J.L."/>
            <person name="Theobald S."/>
            <person name="Kildgaard S."/>
            <person name="Petersen T.I."/>
            <person name="Kuo A."/>
            <person name="Sato A."/>
            <person name="Lyhne E.K."/>
            <person name="Kogle M.E."/>
            <person name="Wiebenga A."/>
            <person name="Kun R.S."/>
            <person name="Lubbers R.J."/>
            <person name="Makela M.R."/>
            <person name="Barry K."/>
            <person name="Chovatia M."/>
            <person name="Clum A."/>
            <person name="Daum C."/>
            <person name="Haridas S."/>
            <person name="He G."/>
            <person name="LaButti K."/>
            <person name="Lipzen A."/>
            <person name="Mondo S."/>
            <person name="Pangilinan J."/>
            <person name="Riley R."/>
            <person name="Salamov A."/>
            <person name="Simmons B.A."/>
            <person name="Magnuson J.K."/>
            <person name="Henrissat B."/>
            <person name="Mortensen U.H."/>
            <person name="Larsen T.O."/>
            <person name="De vries R.P."/>
            <person name="Grigoriev I.V."/>
            <person name="Machida M."/>
            <person name="Baker S.E."/>
            <person name="Andersen M.R."/>
        </authorList>
    </citation>
    <scope>NUCLEOTIDE SEQUENCE [LARGE SCALE GENOMIC DNA]</scope>
    <source>
        <strain evidence="1 2">CBS 126849</strain>
    </source>
</reference>
<evidence type="ECO:0000313" key="2">
    <source>
        <dbReference type="Proteomes" id="UP000326799"/>
    </source>
</evidence>
<accession>A0A5N6E658</accession>
<proteinExistence type="predicted"/>
<dbReference type="Proteomes" id="UP000326799">
    <property type="component" value="Unassembled WGS sequence"/>
</dbReference>
<organism evidence="1 2">
    <name type="scientific">Aspergillus novoparasiticus</name>
    <dbReference type="NCBI Taxonomy" id="986946"/>
    <lineage>
        <taxon>Eukaryota</taxon>
        <taxon>Fungi</taxon>
        <taxon>Dikarya</taxon>
        <taxon>Ascomycota</taxon>
        <taxon>Pezizomycotina</taxon>
        <taxon>Eurotiomycetes</taxon>
        <taxon>Eurotiomycetidae</taxon>
        <taxon>Eurotiales</taxon>
        <taxon>Aspergillaceae</taxon>
        <taxon>Aspergillus</taxon>
        <taxon>Aspergillus subgen. Circumdati</taxon>
    </lineage>
</organism>